<reference evidence="1" key="1">
    <citation type="submission" date="2021-03" db="EMBL/GenBank/DDBJ databases">
        <authorList>
            <person name="Tagirdzhanova G."/>
        </authorList>
    </citation>
    <scope>NUCLEOTIDE SEQUENCE</scope>
</reference>
<dbReference type="EMBL" id="CAJPDQ010000029">
    <property type="protein sequence ID" value="CAF9928396.1"/>
    <property type="molecule type" value="Genomic_DNA"/>
</dbReference>
<sequence length="178" mass="19953">MAKIRDEIPKLEHFDISEPLSSYEELVSSKRQAILISNATTYRSDAPLVKNNREIQSLSLLNLHPHRATEIAFHFISSATLIKGGIIQLKQSLSDSASSLQIAHSKMALYYSESLGSQSASLDFLQCMRVEVVGIRAHLKIQHIMLSHLVQQQSEHSDCIIVNAKDHSLGQILVLRRK</sequence>
<accession>A0A8H3FPL5</accession>
<proteinExistence type="predicted"/>
<organism evidence="1 2">
    <name type="scientific">Gomphillus americanus</name>
    <dbReference type="NCBI Taxonomy" id="1940652"/>
    <lineage>
        <taxon>Eukaryota</taxon>
        <taxon>Fungi</taxon>
        <taxon>Dikarya</taxon>
        <taxon>Ascomycota</taxon>
        <taxon>Pezizomycotina</taxon>
        <taxon>Lecanoromycetes</taxon>
        <taxon>OSLEUM clade</taxon>
        <taxon>Ostropomycetidae</taxon>
        <taxon>Ostropales</taxon>
        <taxon>Graphidaceae</taxon>
        <taxon>Gomphilloideae</taxon>
        <taxon>Gomphillus</taxon>
    </lineage>
</organism>
<protein>
    <submittedName>
        <fullName evidence="1">Uncharacterized protein</fullName>
    </submittedName>
</protein>
<name>A0A8H3FPL5_9LECA</name>
<evidence type="ECO:0000313" key="1">
    <source>
        <dbReference type="EMBL" id="CAF9928396.1"/>
    </source>
</evidence>
<dbReference type="Proteomes" id="UP000664169">
    <property type="component" value="Unassembled WGS sequence"/>
</dbReference>
<evidence type="ECO:0000313" key="2">
    <source>
        <dbReference type="Proteomes" id="UP000664169"/>
    </source>
</evidence>
<keyword evidence="2" id="KW-1185">Reference proteome</keyword>
<dbReference type="AlphaFoldDB" id="A0A8H3FPL5"/>
<comment type="caution">
    <text evidence="1">The sequence shown here is derived from an EMBL/GenBank/DDBJ whole genome shotgun (WGS) entry which is preliminary data.</text>
</comment>
<gene>
    <name evidence="1" type="ORF">GOMPHAMPRED_004673</name>
</gene>